<organism evidence="1 2">
    <name type="scientific">Portunus trituberculatus</name>
    <name type="common">Swimming crab</name>
    <name type="synonym">Neptunus trituberculatus</name>
    <dbReference type="NCBI Taxonomy" id="210409"/>
    <lineage>
        <taxon>Eukaryota</taxon>
        <taxon>Metazoa</taxon>
        <taxon>Ecdysozoa</taxon>
        <taxon>Arthropoda</taxon>
        <taxon>Crustacea</taxon>
        <taxon>Multicrustacea</taxon>
        <taxon>Malacostraca</taxon>
        <taxon>Eumalacostraca</taxon>
        <taxon>Eucarida</taxon>
        <taxon>Decapoda</taxon>
        <taxon>Pleocyemata</taxon>
        <taxon>Brachyura</taxon>
        <taxon>Eubrachyura</taxon>
        <taxon>Portunoidea</taxon>
        <taxon>Portunidae</taxon>
        <taxon>Portuninae</taxon>
        <taxon>Portunus</taxon>
    </lineage>
</organism>
<gene>
    <name evidence="1" type="ORF">E2C01_083966</name>
</gene>
<accession>A0A5B7J7Y2</accession>
<comment type="caution">
    <text evidence="1">The sequence shown here is derived from an EMBL/GenBank/DDBJ whole genome shotgun (WGS) entry which is preliminary data.</text>
</comment>
<dbReference type="Proteomes" id="UP000324222">
    <property type="component" value="Unassembled WGS sequence"/>
</dbReference>
<name>A0A5B7J7Y2_PORTR</name>
<evidence type="ECO:0000313" key="2">
    <source>
        <dbReference type="Proteomes" id="UP000324222"/>
    </source>
</evidence>
<dbReference type="AlphaFoldDB" id="A0A5B7J7Y2"/>
<reference evidence="1 2" key="1">
    <citation type="submission" date="2019-05" db="EMBL/GenBank/DDBJ databases">
        <title>Another draft genome of Portunus trituberculatus and its Hox gene families provides insights of decapod evolution.</title>
        <authorList>
            <person name="Jeong J.-H."/>
            <person name="Song I."/>
            <person name="Kim S."/>
            <person name="Choi T."/>
            <person name="Kim D."/>
            <person name="Ryu S."/>
            <person name="Kim W."/>
        </authorList>
    </citation>
    <scope>NUCLEOTIDE SEQUENCE [LARGE SCALE GENOMIC DNA]</scope>
    <source>
        <tissue evidence="1">Muscle</tissue>
    </source>
</reference>
<dbReference type="EMBL" id="VSRR010079725">
    <property type="protein sequence ID" value="MPC89038.1"/>
    <property type="molecule type" value="Genomic_DNA"/>
</dbReference>
<keyword evidence="2" id="KW-1185">Reference proteome</keyword>
<proteinExistence type="predicted"/>
<sequence length="68" mass="7443">MVEIVSIVATLLWCKKRLGYEELYKRDQYCEPQNCPIKSGTAEVGEPRIGLCRPAASLGTVANGVCNV</sequence>
<evidence type="ECO:0000313" key="1">
    <source>
        <dbReference type="EMBL" id="MPC89038.1"/>
    </source>
</evidence>
<protein>
    <submittedName>
        <fullName evidence="1">Uncharacterized protein</fullName>
    </submittedName>
</protein>